<proteinExistence type="predicted"/>
<sequence>MAARFAYSAEDTRTSARPEQRQHQYEYDSSGRLLAHTTDGQRTEWAYDANGNRTHENGQPIASYDAQDRLLTWKDQHYSYSPAGDLQAKTSAAGQTRYDYDALGNLRQVQLPGGQRIDYDIDPLNRRIGKRKNGQQQYRLIYLDELRPLAELDAQGQIRSLFIYAGQANAPTLMLREGKTWRLIADHLGSIRLVIDAETGQIGQRIDYDAWGRVTHDSQPGFQPFGFAGGLYDPDTQLTRFGARDYDAETGRWTAKDPILFNGGDANLYGYVLQDPVNFVDPEGLLTIYVDGQIRVDAYPGQPAGGNEHARAGEGRNYHVHIYDKSGRNIRISTETWEPLTDKDRDLYNKSKEVKRFCEGLTDGEKKFIYRVNREVFHTGKPTINQIMRIGQMQSLRGGVPRSFLRAGGLE</sequence>
<dbReference type="EMBL" id="RDQJ01000051">
    <property type="protein sequence ID" value="RMX07208.1"/>
    <property type="molecule type" value="Genomic_DNA"/>
</dbReference>
<dbReference type="InterPro" id="IPR006530">
    <property type="entry name" value="YD"/>
</dbReference>
<feature type="domain" description="Teneurin-like YD-shell" evidence="3">
    <location>
        <begin position="18"/>
        <end position="258"/>
    </location>
</feature>
<name>A0A3M6QW19_9BURK</name>
<dbReference type="Gene3D" id="2.180.10.10">
    <property type="entry name" value="RHS repeat-associated core"/>
    <property type="match status" value="1"/>
</dbReference>
<evidence type="ECO:0000313" key="5">
    <source>
        <dbReference type="Proteomes" id="UP000275180"/>
    </source>
</evidence>
<dbReference type="InterPro" id="IPR056823">
    <property type="entry name" value="TEN-like_YD-shell"/>
</dbReference>
<protein>
    <recommendedName>
        <fullName evidence="3">Teneurin-like YD-shell domain-containing protein</fullName>
    </recommendedName>
</protein>
<dbReference type="Pfam" id="PF25023">
    <property type="entry name" value="TEN_YD-shell"/>
    <property type="match status" value="1"/>
</dbReference>
<dbReference type="OrthoDB" id="8552614at2"/>
<dbReference type="InterPro" id="IPR022385">
    <property type="entry name" value="Rhs_assc_core"/>
</dbReference>
<dbReference type="Proteomes" id="UP000275180">
    <property type="component" value="Unassembled WGS sequence"/>
</dbReference>
<dbReference type="NCBIfam" id="TIGR03696">
    <property type="entry name" value="Rhs_assc_core"/>
    <property type="match status" value="1"/>
</dbReference>
<keyword evidence="1" id="KW-0677">Repeat</keyword>
<dbReference type="RefSeq" id="WP_122246060.1">
    <property type="nucleotide sequence ID" value="NZ_RDQJ01000051.1"/>
</dbReference>
<dbReference type="PANTHER" id="PTHR32305">
    <property type="match status" value="1"/>
</dbReference>
<organism evidence="4 5">
    <name type="scientific">Vandammella animalimorsus</name>
    <dbReference type="NCBI Taxonomy" id="2029117"/>
    <lineage>
        <taxon>Bacteria</taxon>
        <taxon>Pseudomonadati</taxon>
        <taxon>Pseudomonadota</taxon>
        <taxon>Betaproteobacteria</taxon>
        <taxon>Burkholderiales</taxon>
        <taxon>Comamonadaceae</taxon>
        <taxon>Vandammella</taxon>
    </lineage>
</organism>
<gene>
    <name evidence="4" type="ORF">EBQ34_14815</name>
</gene>
<evidence type="ECO:0000313" key="4">
    <source>
        <dbReference type="EMBL" id="RMX07208.1"/>
    </source>
</evidence>
<feature type="region of interest" description="Disordered" evidence="2">
    <location>
        <begin position="1"/>
        <end position="23"/>
    </location>
</feature>
<dbReference type="NCBIfam" id="TIGR01643">
    <property type="entry name" value="YD_repeat_2x"/>
    <property type="match status" value="2"/>
</dbReference>
<dbReference type="InterPro" id="IPR050708">
    <property type="entry name" value="T6SS_VgrG/RHS"/>
</dbReference>
<reference evidence="4 5" key="1">
    <citation type="submission" date="2018-10" db="EMBL/GenBank/DDBJ databases">
        <title>Comamonadaceae CDC group NO-1 genome sequencing and assembly.</title>
        <authorList>
            <person name="Bernier A.-M."/>
            <person name="Bernard K."/>
        </authorList>
    </citation>
    <scope>NUCLEOTIDE SEQUENCE [LARGE SCALE GENOMIC DNA]</scope>
    <source>
        <strain evidence="4 5">NML180582</strain>
    </source>
</reference>
<evidence type="ECO:0000259" key="3">
    <source>
        <dbReference type="Pfam" id="PF25023"/>
    </source>
</evidence>
<dbReference type="PANTHER" id="PTHR32305:SF15">
    <property type="entry name" value="PROTEIN RHSA-RELATED"/>
    <property type="match status" value="1"/>
</dbReference>
<dbReference type="AlphaFoldDB" id="A0A3M6QW19"/>
<evidence type="ECO:0000256" key="1">
    <source>
        <dbReference type="ARBA" id="ARBA00022737"/>
    </source>
</evidence>
<feature type="compositionally biased region" description="Basic and acidic residues" evidence="2">
    <location>
        <begin position="10"/>
        <end position="23"/>
    </location>
</feature>
<evidence type="ECO:0000256" key="2">
    <source>
        <dbReference type="SAM" id="MobiDB-lite"/>
    </source>
</evidence>
<comment type="caution">
    <text evidence="4">The sequence shown here is derived from an EMBL/GenBank/DDBJ whole genome shotgun (WGS) entry which is preliminary data.</text>
</comment>
<accession>A0A3M6QW19</accession>